<dbReference type="GO" id="GO:0031267">
    <property type="term" value="F:small GTPase binding"/>
    <property type="evidence" value="ECO:0007669"/>
    <property type="project" value="InterPro"/>
</dbReference>
<evidence type="ECO:0000256" key="4">
    <source>
        <dbReference type="ARBA" id="ARBA00023242"/>
    </source>
</evidence>
<evidence type="ECO:0000313" key="6">
    <source>
        <dbReference type="EMBL" id="CAK7343856.1"/>
    </source>
</evidence>
<dbReference type="Proteomes" id="UP001314170">
    <property type="component" value="Unassembled WGS sequence"/>
</dbReference>
<comment type="similarity">
    <text evidence="2">Belongs to the importin beta family.</text>
</comment>
<evidence type="ECO:0000256" key="1">
    <source>
        <dbReference type="ARBA" id="ARBA00004123"/>
    </source>
</evidence>
<dbReference type="AlphaFoldDB" id="A0AAV1S1C9"/>
<reference evidence="6 7" key="1">
    <citation type="submission" date="2024-01" db="EMBL/GenBank/DDBJ databases">
        <authorList>
            <person name="Waweru B."/>
        </authorList>
    </citation>
    <scope>NUCLEOTIDE SEQUENCE [LARGE SCALE GENOMIC DNA]</scope>
</reference>
<keyword evidence="3" id="KW-0813">Transport</keyword>
<dbReference type="GO" id="GO:0006606">
    <property type="term" value="P:protein import into nucleus"/>
    <property type="evidence" value="ECO:0007669"/>
    <property type="project" value="TreeGrafter"/>
</dbReference>
<accession>A0AAV1S1C9</accession>
<keyword evidence="7" id="KW-1185">Reference proteome</keyword>
<comment type="caution">
    <text evidence="6">The sequence shown here is derived from an EMBL/GenBank/DDBJ whole genome shotgun (WGS) entry which is preliminary data.</text>
</comment>
<dbReference type="PROSITE" id="PS50166">
    <property type="entry name" value="IMPORTIN_B_NT"/>
    <property type="match status" value="1"/>
</dbReference>
<dbReference type="InterPro" id="IPR016024">
    <property type="entry name" value="ARM-type_fold"/>
</dbReference>
<dbReference type="GO" id="GO:0005829">
    <property type="term" value="C:cytosol"/>
    <property type="evidence" value="ECO:0007669"/>
    <property type="project" value="TreeGrafter"/>
</dbReference>
<evidence type="ECO:0000313" key="7">
    <source>
        <dbReference type="Proteomes" id="UP001314170"/>
    </source>
</evidence>
<dbReference type="SMART" id="SM00913">
    <property type="entry name" value="IBN_N"/>
    <property type="match status" value="1"/>
</dbReference>
<evidence type="ECO:0000256" key="2">
    <source>
        <dbReference type="ARBA" id="ARBA00007991"/>
    </source>
</evidence>
<dbReference type="FunFam" id="1.25.10.10:FF:001096">
    <property type="entry name" value="Predicted protein"/>
    <property type="match status" value="1"/>
</dbReference>
<dbReference type="Pfam" id="PF03810">
    <property type="entry name" value="IBN_N"/>
    <property type="match status" value="1"/>
</dbReference>
<comment type="subcellular location">
    <subcellularLocation>
        <location evidence="1">Nucleus</location>
    </subcellularLocation>
</comment>
<evidence type="ECO:0000256" key="3">
    <source>
        <dbReference type="ARBA" id="ARBA00022448"/>
    </source>
</evidence>
<gene>
    <name evidence="6" type="ORF">DCAF_LOCUS17525</name>
</gene>
<keyword evidence="4" id="KW-0539">Nucleus</keyword>
<dbReference type="InterPro" id="IPR001494">
    <property type="entry name" value="Importin-beta_N"/>
</dbReference>
<organism evidence="6 7">
    <name type="scientific">Dovyalis caffra</name>
    <dbReference type="NCBI Taxonomy" id="77055"/>
    <lineage>
        <taxon>Eukaryota</taxon>
        <taxon>Viridiplantae</taxon>
        <taxon>Streptophyta</taxon>
        <taxon>Embryophyta</taxon>
        <taxon>Tracheophyta</taxon>
        <taxon>Spermatophyta</taxon>
        <taxon>Magnoliopsida</taxon>
        <taxon>eudicotyledons</taxon>
        <taxon>Gunneridae</taxon>
        <taxon>Pentapetalae</taxon>
        <taxon>rosids</taxon>
        <taxon>fabids</taxon>
        <taxon>Malpighiales</taxon>
        <taxon>Salicaceae</taxon>
        <taxon>Flacourtieae</taxon>
        <taxon>Dovyalis</taxon>
    </lineage>
</organism>
<dbReference type="Gene3D" id="1.25.10.10">
    <property type="entry name" value="Leucine-rich Repeat Variant"/>
    <property type="match status" value="1"/>
</dbReference>
<evidence type="ECO:0000259" key="5">
    <source>
        <dbReference type="PROSITE" id="PS50166"/>
    </source>
</evidence>
<name>A0AAV1S1C9_9ROSI</name>
<dbReference type="PANTHER" id="PTHR10997:SF7">
    <property type="entry name" value="IMPORTIN-11"/>
    <property type="match status" value="1"/>
</dbReference>
<dbReference type="InterPro" id="IPR058669">
    <property type="entry name" value="TPR_IPO7/11-like"/>
</dbReference>
<proteinExistence type="inferred from homology"/>
<protein>
    <recommendedName>
        <fullName evidence="5">Importin N-terminal domain-containing protein</fullName>
    </recommendedName>
</protein>
<dbReference type="Pfam" id="PF25758">
    <property type="entry name" value="TPR_IPO11"/>
    <property type="match status" value="1"/>
</dbReference>
<sequence length="1058" mass="119204">MALSASDLGTIYSLLTNSMSGDESVRKPAEAALSQFENRPGFCSCLMEVITAADLASQVDVRLLASVYFKNSINRYWRNRRDSAAISSEEKNHLRQKLLSHLREENDKIAGLLAVLISKIARLDYPREWDVGFGGGGGGLPELFSVLAHKLQSADVPTSHRIFLILFRTLKELSTKRLTADQRNYAETKKKVDFLWSLWQSDFQTIIHRFSTLAQSYTPNALEQRHDELYLIRFPSDSKCVQEVRPVKEVSPALLEATQSLLAFYSSFQKGHPKFWDFIKRACTKLIKVLVAIQGRHPYSFGDKSVLPPVMDFCLNKISDPDPDILSFEQFLIQCMVMVKCVLECKEYKLNLTGRVMDESVITMEQMKKNISNAVGGVLTSLLPSERIVLLCNVLIRSNHKHYFDLMIVALGFWVHKGNHFALLIASDLEELYQNPESFHHEQDMIQWTEKLRPCAEALYILLGPVVVSILQEAMNACPTSVTEITPGLLLKDAAYGAAAYVYYELSNYLSFKDWFNGALSLELSNDHPNMCIIHRKVALILGQWVSEIKADTKRPVYCGLIRLLEDKDLSVRLAACRSLCLHIEDANFSEQEFLDLLPICFDSCFKLVEEVQEFDSKVQVLNLISVLIGHVHEIIPFANKLVQFFQKVWEEASGESLLQIQILIALRNFVVELGYQSPTCYNVLLPILQSGININSPDILNLLEDGMLLWEATLSHAPAMEPRLLAYFPCLVEIMERSFDHLQVAINIFEDYVVLGGIEFLRMHASNVAKLLDLIVGNVNDRGLLSTLPVIDILVQKRIRPIRNICEMEMKTTKPFGDFSGTEVFVMILGVLPCRSAPTYQQYFASECSSCKLIMICLSGRDDFEPSKAAVKTSSAAILARILVMNTNYLAQLTAEPSLSLLLQQADIAVEENILLCLVDIWLDKIDNASSDQKRTFGLALSIILTLRLPQVLDKLDQILSVCTSVILGANDDLTEEESSGDNTSSSKFHGEGIIPSREYRKRQIKFSDPIKRWSLENSVRQNLQTCATLHGESFNSAISRMHPAAFAQLKQALKMP</sequence>
<dbReference type="InterPro" id="IPR011989">
    <property type="entry name" value="ARM-like"/>
</dbReference>
<dbReference type="EMBL" id="CAWUPB010001160">
    <property type="protein sequence ID" value="CAK7343856.1"/>
    <property type="molecule type" value="Genomic_DNA"/>
</dbReference>
<dbReference type="SUPFAM" id="SSF48371">
    <property type="entry name" value="ARM repeat"/>
    <property type="match status" value="1"/>
</dbReference>
<dbReference type="GO" id="GO:0005635">
    <property type="term" value="C:nuclear envelope"/>
    <property type="evidence" value="ECO:0007669"/>
    <property type="project" value="TreeGrafter"/>
</dbReference>
<dbReference type="PANTHER" id="PTHR10997">
    <property type="entry name" value="IMPORTIN-7, 8, 11"/>
    <property type="match status" value="1"/>
</dbReference>
<feature type="domain" description="Importin N-terminal" evidence="5">
    <location>
        <begin position="29"/>
        <end position="104"/>
    </location>
</feature>